<proteinExistence type="predicted"/>
<dbReference type="Proteomes" id="UP001163982">
    <property type="component" value="Chromosome"/>
</dbReference>
<name>A0ACD4PBU0_9PSED</name>
<evidence type="ECO:0000313" key="1">
    <source>
        <dbReference type="EMBL" id="WAP65419.1"/>
    </source>
</evidence>
<gene>
    <name evidence="1" type="ORF">OZ911_08470</name>
</gene>
<accession>A0ACD4PBU0</accession>
<keyword evidence="2" id="KW-1185">Reference proteome</keyword>
<sequence length="178" mass="17846">MARKQETPASTADAKDPVTTVDSSSSSSETAGPPPSAGTALVPDSSDSTNSGVPAVAPGQAEGSGLVPPEGQAVAGNGPDVATGDQGTSPGIATTDAAGSEDAGPAASTLARSSAGTDQVAPEEQAKPNPATLQIYPLRSYMDEGELRRRGGPAYTVPRRHAEELVQRNLASLEPLKE</sequence>
<protein>
    <submittedName>
        <fullName evidence="1">Uncharacterized protein</fullName>
    </submittedName>
</protein>
<dbReference type="EMBL" id="CP114035">
    <property type="protein sequence ID" value="WAP65419.1"/>
    <property type="molecule type" value="Genomic_DNA"/>
</dbReference>
<reference evidence="1" key="1">
    <citation type="journal article" date="2024" name="Int. J. Syst. Evol. Microbiol.">
        <title>Pseudomonas fortuita sp. nov., isolated from the endosphere of a wild yam.</title>
        <authorList>
            <person name="Carlier A."/>
            <person name="Beaumel M."/>
            <person name="Moreau S."/>
            <person name="Acar T."/>
            <person name="Sana T.G."/>
            <person name="Cnockaert M."/>
            <person name="Vandamme P."/>
        </authorList>
    </citation>
    <scope>NUCLEOTIDE SEQUENCE</scope>
    <source>
        <strain evidence="1">GMI12077</strain>
    </source>
</reference>
<organism evidence="1 2">
    <name type="scientific">Pseudomonas fortuita</name>
    <dbReference type="NCBI Taxonomy" id="3233375"/>
    <lineage>
        <taxon>Bacteria</taxon>
        <taxon>Pseudomonadati</taxon>
        <taxon>Pseudomonadota</taxon>
        <taxon>Gammaproteobacteria</taxon>
        <taxon>Pseudomonadales</taxon>
        <taxon>Pseudomonadaceae</taxon>
        <taxon>Pseudomonas</taxon>
    </lineage>
</organism>
<evidence type="ECO:0000313" key="2">
    <source>
        <dbReference type="Proteomes" id="UP001163982"/>
    </source>
</evidence>